<keyword evidence="1" id="KW-0479">Metal-binding</keyword>
<accession>A0ABV8A6N5</accession>
<dbReference type="CDD" id="cd00371">
    <property type="entry name" value="HMA"/>
    <property type="match status" value="1"/>
</dbReference>
<evidence type="ECO:0000313" key="4">
    <source>
        <dbReference type="Proteomes" id="UP001595748"/>
    </source>
</evidence>
<dbReference type="InterPro" id="IPR006121">
    <property type="entry name" value="HMA_dom"/>
</dbReference>
<dbReference type="RefSeq" id="WP_380077322.1">
    <property type="nucleotide sequence ID" value="NZ_JBHRZF010000111.1"/>
</dbReference>
<gene>
    <name evidence="3" type="ORF">ACFOPQ_09145</name>
</gene>
<dbReference type="Pfam" id="PF00403">
    <property type="entry name" value="HMA"/>
    <property type="match status" value="1"/>
</dbReference>
<dbReference type="PROSITE" id="PS01047">
    <property type="entry name" value="HMA_1"/>
    <property type="match status" value="1"/>
</dbReference>
<feature type="domain" description="HMA" evidence="2">
    <location>
        <begin position="1"/>
        <end position="64"/>
    </location>
</feature>
<dbReference type="Proteomes" id="UP001595748">
    <property type="component" value="Unassembled WGS sequence"/>
</dbReference>
<dbReference type="SUPFAM" id="SSF55008">
    <property type="entry name" value="HMA, heavy metal-associated domain"/>
    <property type="match status" value="1"/>
</dbReference>
<organism evidence="3 4">
    <name type="scientific">Deinococcus antarcticus</name>
    <dbReference type="NCBI Taxonomy" id="1298767"/>
    <lineage>
        <taxon>Bacteria</taxon>
        <taxon>Thermotogati</taxon>
        <taxon>Deinococcota</taxon>
        <taxon>Deinococci</taxon>
        <taxon>Deinococcales</taxon>
        <taxon>Deinococcaceae</taxon>
        <taxon>Deinococcus</taxon>
    </lineage>
</organism>
<dbReference type="Gene3D" id="3.30.70.100">
    <property type="match status" value="1"/>
</dbReference>
<dbReference type="InterPro" id="IPR036163">
    <property type="entry name" value="HMA_dom_sf"/>
</dbReference>
<evidence type="ECO:0000313" key="3">
    <source>
        <dbReference type="EMBL" id="MFC3860926.1"/>
    </source>
</evidence>
<proteinExistence type="predicted"/>
<evidence type="ECO:0000259" key="2">
    <source>
        <dbReference type="PROSITE" id="PS50846"/>
    </source>
</evidence>
<name>A0ABV8A6N5_9DEIO</name>
<dbReference type="EMBL" id="JBHRZF010000111">
    <property type="protein sequence ID" value="MFC3860926.1"/>
    <property type="molecule type" value="Genomic_DNA"/>
</dbReference>
<comment type="caution">
    <text evidence="3">The sequence shown here is derived from an EMBL/GenBank/DDBJ whole genome shotgun (WGS) entry which is preliminary data.</text>
</comment>
<reference evidence="4" key="1">
    <citation type="journal article" date="2019" name="Int. J. Syst. Evol. Microbiol.">
        <title>The Global Catalogue of Microorganisms (GCM) 10K type strain sequencing project: providing services to taxonomists for standard genome sequencing and annotation.</title>
        <authorList>
            <consortium name="The Broad Institute Genomics Platform"/>
            <consortium name="The Broad Institute Genome Sequencing Center for Infectious Disease"/>
            <person name="Wu L."/>
            <person name="Ma J."/>
        </authorList>
    </citation>
    <scope>NUCLEOTIDE SEQUENCE [LARGE SCALE GENOMIC DNA]</scope>
    <source>
        <strain evidence="4">CCTCC AB 2013263</strain>
    </source>
</reference>
<keyword evidence="4" id="KW-1185">Reference proteome</keyword>
<sequence length="68" mass="6975">MKTELNITGMSCGHCVSAVEKALKTVPGVQDVQVTLQPGKAVVEGSASQQDMIAAVIEEGYKAEVAGA</sequence>
<dbReference type="InterPro" id="IPR017969">
    <property type="entry name" value="Heavy-metal-associated_CS"/>
</dbReference>
<protein>
    <submittedName>
        <fullName evidence="3">Heavy-metal-associated domain-containing protein</fullName>
    </submittedName>
</protein>
<evidence type="ECO:0000256" key="1">
    <source>
        <dbReference type="ARBA" id="ARBA00022723"/>
    </source>
</evidence>
<dbReference type="PROSITE" id="PS50846">
    <property type="entry name" value="HMA_2"/>
    <property type="match status" value="1"/>
</dbReference>